<proteinExistence type="predicted"/>
<organism evidence="2 3">
    <name type="scientific">Trifolium medium</name>
    <dbReference type="NCBI Taxonomy" id="97028"/>
    <lineage>
        <taxon>Eukaryota</taxon>
        <taxon>Viridiplantae</taxon>
        <taxon>Streptophyta</taxon>
        <taxon>Embryophyta</taxon>
        <taxon>Tracheophyta</taxon>
        <taxon>Spermatophyta</taxon>
        <taxon>Magnoliopsida</taxon>
        <taxon>eudicotyledons</taxon>
        <taxon>Gunneridae</taxon>
        <taxon>Pentapetalae</taxon>
        <taxon>rosids</taxon>
        <taxon>fabids</taxon>
        <taxon>Fabales</taxon>
        <taxon>Fabaceae</taxon>
        <taxon>Papilionoideae</taxon>
        <taxon>50 kb inversion clade</taxon>
        <taxon>NPAAA clade</taxon>
        <taxon>Hologalegina</taxon>
        <taxon>IRL clade</taxon>
        <taxon>Trifolieae</taxon>
        <taxon>Trifolium</taxon>
    </lineage>
</organism>
<protein>
    <submittedName>
        <fullName evidence="2">Uncharacterized protein</fullName>
    </submittedName>
</protein>
<dbReference type="EMBL" id="LXQA010515829">
    <property type="protein sequence ID" value="MCI56662.1"/>
    <property type="molecule type" value="Genomic_DNA"/>
</dbReference>
<feature type="region of interest" description="Disordered" evidence="1">
    <location>
        <begin position="18"/>
        <end position="49"/>
    </location>
</feature>
<reference evidence="2 3" key="1">
    <citation type="journal article" date="2018" name="Front. Plant Sci.">
        <title>Red Clover (Trifolium pratense) and Zigzag Clover (T. medium) - A Picture of Genomic Similarities and Differences.</title>
        <authorList>
            <person name="Dluhosova J."/>
            <person name="Istvanek J."/>
            <person name="Nedelnik J."/>
            <person name="Repkova J."/>
        </authorList>
    </citation>
    <scope>NUCLEOTIDE SEQUENCE [LARGE SCALE GENOMIC DNA]</scope>
    <source>
        <strain evidence="3">cv. 10/8</strain>
        <tissue evidence="2">Leaf</tissue>
    </source>
</reference>
<evidence type="ECO:0000256" key="1">
    <source>
        <dbReference type="SAM" id="MobiDB-lite"/>
    </source>
</evidence>
<dbReference type="Proteomes" id="UP000265520">
    <property type="component" value="Unassembled WGS sequence"/>
</dbReference>
<sequence length="49" mass="5960">MEAVKMLMESVEHCKLKKRLRQKKKIRQAEQEKKEQEEKQKMLTENVTS</sequence>
<name>A0A392T7A2_9FABA</name>
<keyword evidence="3" id="KW-1185">Reference proteome</keyword>
<comment type="caution">
    <text evidence="2">The sequence shown here is derived from an EMBL/GenBank/DDBJ whole genome shotgun (WGS) entry which is preliminary data.</text>
</comment>
<evidence type="ECO:0000313" key="3">
    <source>
        <dbReference type="Proteomes" id="UP000265520"/>
    </source>
</evidence>
<accession>A0A392T7A2</accession>
<feature type="non-terminal residue" evidence="2">
    <location>
        <position position="49"/>
    </location>
</feature>
<feature type="compositionally biased region" description="Basic and acidic residues" evidence="1">
    <location>
        <begin position="27"/>
        <end position="42"/>
    </location>
</feature>
<dbReference type="AlphaFoldDB" id="A0A392T7A2"/>
<evidence type="ECO:0000313" key="2">
    <source>
        <dbReference type="EMBL" id="MCI56662.1"/>
    </source>
</evidence>